<organism evidence="1 2">
    <name type="scientific">Candidatus Mycolicibacterium alkanivorans</name>
    <dbReference type="NCBI Taxonomy" id="2954114"/>
    <lineage>
        <taxon>Bacteria</taxon>
        <taxon>Bacillati</taxon>
        <taxon>Actinomycetota</taxon>
        <taxon>Actinomycetes</taxon>
        <taxon>Mycobacteriales</taxon>
        <taxon>Mycobacteriaceae</taxon>
        <taxon>Mycolicibacterium</taxon>
    </lineage>
</organism>
<gene>
    <name evidence="1" type="ORF">K9U37_16260</name>
</gene>
<comment type="caution">
    <text evidence="1">The sequence shown here is derived from an EMBL/GenBank/DDBJ whole genome shotgun (WGS) entry which is preliminary data.</text>
</comment>
<keyword evidence="2" id="KW-1185">Reference proteome</keyword>
<sequence>MTAIKHLLDEVDGLELAGPVRWGTTPSLQGPASVPVRIRR</sequence>
<protein>
    <submittedName>
        <fullName evidence="1">Cytochrome P450</fullName>
    </submittedName>
</protein>
<dbReference type="Proteomes" id="UP001139068">
    <property type="component" value="Unassembled WGS sequence"/>
</dbReference>
<name>A0ABS9YYK1_9MYCO</name>
<dbReference type="RefSeq" id="WP_243072545.1">
    <property type="nucleotide sequence ID" value="NZ_JAIVFL010000001.1"/>
</dbReference>
<dbReference type="EMBL" id="JAIVFL010000001">
    <property type="protein sequence ID" value="MCI4676341.1"/>
    <property type="molecule type" value="Genomic_DNA"/>
</dbReference>
<accession>A0ABS9YYK1</accession>
<evidence type="ECO:0000313" key="1">
    <source>
        <dbReference type="EMBL" id="MCI4676341.1"/>
    </source>
</evidence>
<proteinExistence type="predicted"/>
<evidence type="ECO:0000313" key="2">
    <source>
        <dbReference type="Proteomes" id="UP001139068"/>
    </source>
</evidence>
<reference evidence="1" key="1">
    <citation type="journal article" date="2022" name="ISME J.">
        <title>Identification of active gaseous-alkane degraders at natural gas seeps.</title>
        <authorList>
            <person name="Farhan Ul Haque M."/>
            <person name="Hernandez M."/>
            <person name="Crombie A.T."/>
            <person name="Murrell J.C."/>
        </authorList>
    </citation>
    <scope>NUCLEOTIDE SEQUENCE</scope>
    <source>
        <strain evidence="1">ANDR5</strain>
    </source>
</reference>